<dbReference type="Proteomes" id="UP000247536">
    <property type="component" value="Unassembled WGS sequence"/>
</dbReference>
<protein>
    <recommendedName>
        <fullName evidence="3">DUF3102 domain-containing protein</fullName>
    </recommendedName>
</protein>
<evidence type="ECO:0000313" key="1">
    <source>
        <dbReference type="EMBL" id="PYB72256.1"/>
    </source>
</evidence>
<dbReference type="RefSeq" id="WP_110792250.1">
    <property type="nucleotide sequence ID" value="NZ_QJRY01000005.1"/>
</dbReference>
<sequence length="353" mass="39311">MNTKTKTKPKAPTTPAHTYEKLKIDPALQNLLENKAERIFELGRRSTEQTFLIGDILNEAADVLEAPTFAKWVSSRCGIAARTATGFIAVSRNLEAFRDEMIDLNISSTVLFTIAHAEPDKIRQVLKLAEEHGQVRVSDARAILSDGQEKPRVNPYDIGGVSGLQALIALKSREGQKIFLARLQVIVGVMDAALKAKRLYKEKLQEVLTLSAGTARNELRNLTQFVGSSEVRTEHKSLVMFPYGSQWARVEAVLTQLSDKDRWPKMVDLRKWLEGEAMPVLSWVISKDRKAKLTGPDVTDAVEGNDDLESRQTLEAVPSLDTSELIEVVDEFEDEAEVEDENLDEVSLPVMAV</sequence>
<gene>
    <name evidence="1" type="ORF">DMY87_13940</name>
</gene>
<dbReference type="EMBL" id="QJRY01000005">
    <property type="protein sequence ID" value="PYB72256.1"/>
    <property type="molecule type" value="Genomic_DNA"/>
</dbReference>
<organism evidence="1 2">
    <name type="scientific">Rhizobium wuzhouense</name>
    <dbReference type="NCBI Taxonomy" id="1986026"/>
    <lineage>
        <taxon>Bacteria</taxon>
        <taxon>Pseudomonadati</taxon>
        <taxon>Pseudomonadota</taxon>
        <taxon>Alphaproteobacteria</taxon>
        <taxon>Hyphomicrobiales</taxon>
        <taxon>Rhizobiaceae</taxon>
        <taxon>Rhizobium/Agrobacterium group</taxon>
        <taxon>Rhizobium</taxon>
    </lineage>
</organism>
<evidence type="ECO:0000313" key="2">
    <source>
        <dbReference type="Proteomes" id="UP000247536"/>
    </source>
</evidence>
<name>A0ABX5NP16_9HYPH</name>
<reference evidence="1 2" key="1">
    <citation type="submission" date="2018-06" db="EMBL/GenBank/DDBJ databases">
        <title>Rhizobium wuzhouense sp. nov., isolated from roots of Oryza officinalis.</title>
        <authorList>
            <person name="Yuan T."/>
        </authorList>
    </citation>
    <scope>NUCLEOTIDE SEQUENCE [LARGE SCALE GENOMIC DNA]</scope>
    <source>
        <strain evidence="1 2">W44</strain>
    </source>
</reference>
<proteinExistence type="predicted"/>
<comment type="caution">
    <text evidence="1">The sequence shown here is derived from an EMBL/GenBank/DDBJ whole genome shotgun (WGS) entry which is preliminary data.</text>
</comment>
<keyword evidence="2" id="KW-1185">Reference proteome</keyword>
<evidence type="ECO:0008006" key="3">
    <source>
        <dbReference type="Google" id="ProtNLM"/>
    </source>
</evidence>
<accession>A0ABX5NP16</accession>